<gene>
    <name evidence="1" type="ORF">QPK29_020865</name>
</gene>
<protein>
    <submittedName>
        <fullName evidence="1">Uncharacterized protein</fullName>
    </submittedName>
</protein>
<keyword evidence="2" id="KW-1185">Reference proteome</keyword>
<dbReference type="EMBL" id="JASNRB020000013">
    <property type="protein sequence ID" value="MFJ1470171.1"/>
    <property type="molecule type" value="Genomic_DNA"/>
</dbReference>
<proteinExistence type="predicted"/>
<dbReference type="Proteomes" id="UP001168096">
    <property type="component" value="Unassembled WGS sequence"/>
</dbReference>
<accession>A0ACC7ME84</accession>
<name>A0ACC7ME84_9BURK</name>
<organism evidence="1 2">
    <name type="scientific">Massilia orientalis</name>
    <dbReference type="NCBI Taxonomy" id="3050128"/>
    <lineage>
        <taxon>Bacteria</taxon>
        <taxon>Pseudomonadati</taxon>
        <taxon>Pseudomonadota</taxon>
        <taxon>Betaproteobacteria</taxon>
        <taxon>Burkholderiales</taxon>
        <taxon>Oxalobacteraceae</taxon>
        <taxon>Telluria group</taxon>
        <taxon>Massilia</taxon>
    </lineage>
</organism>
<comment type="caution">
    <text evidence="1">The sequence shown here is derived from an EMBL/GenBank/DDBJ whole genome shotgun (WGS) entry which is preliminary data.</text>
</comment>
<evidence type="ECO:0000313" key="2">
    <source>
        <dbReference type="Proteomes" id="UP001168096"/>
    </source>
</evidence>
<reference evidence="1" key="1">
    <citation type="submission" date="2024-11" db="EMBL/GenBank/DDBJ databases">
        <title>Description of Massilia orientalis sp. nov., isolated from rhizosphere soil of Ageratina adenophora.</title>
        <authorList>
            <person name="Wang Y."/>
        </authorList>
    </citation>
    <scope>NUCLEOTIDE SEQUENCE</scope>
    <source>
        <strain evidence="1">YIM B02787</strain>
    </source>
</reference>
<sequence>MKKLFEAAAVRRARRRYMALGALSLALCTLGQAAPIEIGSDAQVWLQQSAAEKAAYLDGICTGLQTAGHVSGETQCGGVVSAAQLKSKPGLRANLRLCGIRFRGVTPKASSLPNGAQVLDAFYADAAHSDVPVILAIEQYNDQVCHESNVGGRLAAAQARRKCVRQLIKMVDATPQARAAQQAACDKLR</sequence>
<evidence type="ECO:0000313" key="1">
    <source>
        <dbReference type="EMBL" id="MFJ1470171.1"/>
    </source>
</evidence>